<dbReference type="OrthoDB" id="4464809at2"/>
<accession>A0A561B2S5</accession>
<keyword evidence="2" id="KW-0378">Hydrolase</keyword>
<name>A0A561B2S5_9ACTN</name>
<protein>
    <submittedName>
        <fullName evidence="2">HNH endonuclease</fullName>
    </submittedName>
</protein>
<dbReference type="GO" id="GO:0004519">
    <property type="term" value="F:endonuclease activity"/>
    <property type="evidence" value="ECO:0007669"/>
    <property type="project" value="UniProtKB-KW"/>
</dbReference>
<dbReference type="Pfam" id="PF13391">
    <property type="entry name" value="HNH_2"/>
    <property type="match status" value="1"/>
</dbReference>
<reference evidence="2 3" key="1">
    <citation type="submission" date="2019-06" db="EMBL/GenBank/DDBJ databases">
        <title>Sequencing the genomes of 1000 actinobacteria strains.</title>
        <authorList>
            <person name="Klenk H.-P."/>
        </authorList>
    </citation>
    <scope>NUCLEOTIDE SEQUENCE [LARGE SCALE GENOMIC DNA]</scope>
    <source>
        <strain evidence="2 3">DSM 24683</strain>
    </source>
</reference>
<proteinExistence type="predicted"/>
<gene>
    <name evidence="2" type="ORF">FB561_7029</name>
</gene>
<comment type="caution">
    <text evidence="2">The sequence shown here is derived from an EMBL/GenBank/DDBJ whole genome shotgun (WGS) entry which is preliminary data.</text>
</comment>
<evidence type="ECO:0000259" key="1">
    <source>
        <dbReference type="Pfam" id="PF13391"/>
    </source>
</evidence>
<organism evidence="2 3">
    <name type="scientific">Kribbella amoyensis</name>
    <dbReference type="NCBI Taxonomy" id="996641"/>
    <lineage>
        <taxon>Bacteria</taxon>
        <taxon>Bacillati</taxon>
        <taxon>Actinomycetota</taxon>
        <taxon>Actinomycetes</taxon>
        <taxon>Propionibacteriales</taxon>
        <taxon>Kribbellaceae</taxon>
        <taxon>Kribbella</taxon>
    </lineage>
</organism>
<keyword evidence="3" id="KW-1185">Reference proteome</keyword>
<dbReference type="Proteomes" id="UP000318380">
    <property type="component" value="Unassembled WGS sequence"/>
</dbReference>
<evidence type="ECO:0000313" key="2">
    <source>
        <dbReference type="EMBL" id="TWD73144.1"/>
    </source>
</evidence>
<dbReference type="EMBL" id="VIVK01000003">
    <property type="protein sequence ID" value="TWD73144.1"/>
    <property type="molecule type" value="Genomic_DNA"/>
</dbReference>
<keyword evidence="2" id="KW-0255">Endonuclease</keyword>
<evidence type="ECO:0000313" key="3">
    <source>
        <dbReference type="Proteomes" id="UP000318380"/>
    </source>
</evidence>
<sequence>MSGWIINVDGDRAGNWQIAKDHRVWATTRRYDVAAGDDLFFWQTGGGGLIAHALAAENARPVTETEGVPWPDHAERHYVSRFDLEAIAQPPEPGTKSWRVLQDLGEFSGLANRGVTRIDSNQGIARLRELLGRGLEPDITPAIQRKVEADREAVDSVGDARQFVERSVAQRRGQPQFRLALLRAYDNRCCLTGCDAVAALEAAHIYPYRGDHTNVVTNGLLLRADLHTLFDLLDLTIDATTRTVCLSPNLRASTYASLEGLELREPTSPTARPATDALTSHNNLFEKRHGLSPAAR</sequence>
<dbReference type="InterPro" id="IPR003615">
    <property type="entry name" value="HNH_nuc"/>
</dbReference>
<dbReference type="AlphaFoldDB" id="A0A561B2S5"/>
<keyword evidence="2" id="KW-0540">Nuclease</keyword>
<dbReference type="RefSeq" id="WP_145814345.1">
    <property type="nucleotide sequence ID" value="NZ_VIVK01000003.1"/>
</dbReference>
<feature type="domain" description="HNH nuclease" evidence="1">
    <location>
        <begin position="189"/>
        <end position="238"/>
    </location>
</feature>